<comment type="caution">
    <text evidence="7">The sequence shown here is derived from an EMBL/GenBank/DDBJ whole genome shotgun (WGS) entry which is preliminary data.</text>
</comment>
<evidence type="ECO:0000313" key="8">
    <source>
        <dbReference type="Proteomes" id="UP000076154"/>
    </source>
</evidence>
<dbReference type="EMBL" id="LUEZ02000004">
    <property type="protein sequence ID" value="RDB30674.1"/>
    <property type="molecule type" value="Genomic_DNA"/>
</dbReference>
<accession>A0A369KG08</accession>
<proteinExistence type="predicted"/>
<feature type="transmembrane region" description="Helical" evidence="6">
    <location>
        <begin position="512"/>
        <end position="532"/>
    </location>
</feature>
<feature type="region of interest" description="Disordered" evidence="5">
    <location>
        <begin position="30"/>
        <end position="49"/>
    </location>
</feature>
<dbReference type="SUPFAM" id="SSF144083">
    <property type="entry name" value="Magnesium transport protein CorA, transmembrane region"/>
    <property type="match status" value="1"/>
</dbReference>
<evidence type="ECO:0000313" key="7">
    <source>
        <dbReference type="EMBL" id="RDB30674.1"/>
    </source>
</evidence>
<reference evidence="7" key="1">
    <citation type="submission" date="2018-04" db="EMBL/GenBank/DDBJ databases">
        <title>Whole genome sequencing of Hypsizygus marmoreus.</title>
        <authorList>
            <person name="Choi I.-G."/>
            <person name="Min B."/>
            <person name="Kim J.-G."/>
            <person name="Kim S."/>
            <person name="Oh Y.-L."/>
            <person name="Kong W.-S."/>
            <person name="Park H."/>
            <person name="Jeong J."/>
            <person name="Song E.-S."/>
        </authorList>
    </citation>
    <scope>NUCLEOTIDE SEQUENCE [LARGE SCALE GENOMIC DNA]</scope>
    <source>
        <strain evidence="7">51987-8</strain>
    </source>
</reference>
<dbReference type="Proteomes" id="UP000076154">
    <property type="component" value="Unassembled WGS sequence"/>
</dbReference>
<dbReference type="AlphaFoldDB" id="A0A369KG08"/>
<dbReference type="Gene3D" id="1.20.58.340">
    <property type="entry name" value="Magnesium transport protein CorA, transmembrane region"/>
    <property type="match status" value="1"/>
</dbReference>
<dbReference type="InParanoid" id="A0A369KG08"/>
<dbReference type="InterPro" id="IPR045863">
    <property type="entry name" value="CorA_TM1_TM2"/>
</dbReference>
<keyword evidence="8" id="KW-1185">Reference proteome</keyword>
<keyword evidence="4 6" id="KW-0472">Membrane</keyword>
<feature type="transmembrane region" description="Helical" evidence="6">
    <location>
        <begin position="544"/>
        <end position="565"/>
    </location>
</feature>
<keyword evidence="2 6" id="KW-0812">Transmembrane</keyword>
<organism evidence="7 8">
    <name type="scientific">Hypsizygus marmoreus</name>
    <name type="common">White beech mushroom</name>
    <name type="synonym">Agaricus marmoreus</name>
    <dbReference type="NCBI Taxonomy" id="39966"/>
    <lineage>
        <taxon>Eukaryota</taxon>
        <taxon>Fungi</taxon>
        <taxon>Dikarya</taxon>
        <taxon>Basidiomycota</taxon>
        <taxon>Agaricomycotina</taxon>
        <taxon>Agaricomycetes</taxon>
        <taxon>Agaricomycetidae</taxon>
        <taxon>Agaricales</taxon>
        <taxon>Tricholomatineae</taxon>
        <taxon>Lyophyllaceae</taxon>
        <taxon>Hypsizygus</taxon>
    </lineage>
</organism>
<dbReference type="GO" id="GO:0016020">
    <property type="term" value="C:membrane"/>
    <property type="evidence" value="ECO:0007669"/>
    <property type="project" value="UniProtKB-SubCell"/>
</dbReference>
<evidence type="ECO:0000256" key="1">
    <source>
        <dbReference type="ARBA" id="ARBA00004141"/>
    </source>
</evidence>
<evidence type="ECO:0000256" key="2">
    <source>
        <dbReference type="ARBA" id="ARBA00022692"/>
    </source>
</evidence>
<gene>
    <name evidence="7" type="ORF">Hypma_005985</name>
</gene>
<feature type="compositionally biased region" description="Pro residues" evidence="5">
    <location>
        <begin position="30"/>
        <end position="41"/>
    </location>
</feature>
<evidence type="ECO:0000256" key="5">
    <source>
        <dbReference type="SAM" id="MobiDB-lite"/>
    </source>
</evidence>
<comment type="subcellular location">
    <subcellularLocation>
        <location evidence="1">Membrane</location>
        <topology evidence="1">Multi-pass membrane protein</topology>
    </subcellularLocation>
</comment>
<feature type="region of interest" description="Disordered" evidence="5">
    <location>
        <begin position="1"/>
        <end position="21"/>
    </location>
</feature>
<evidence type="ECO:0000256" key="6">
    <source>
        <dbReference type="SAM" id="Phobius"/>
    </source>
</evidence>
<protein>
    <submittedName>
        <fullName evidence="7">Uncharacterized protein</fullName>
    </submittedName>
</protein>
<dbReference type="OrthoDB" id="3231000at2759"/>
<dbReference type="STRING" id="39966.A0A369KG08"/>
<name>A0A369KG08_HYPMA</name>
<keyword evidence="3 6" id="KW-1133">Transmembrane helix</keyword>
<evidence type="ECO:0000256" key="3">
    <source>
        <dbReference type="ARBA" id="ARBA00022989"/>
    </source>
</evidence>
<evidence type="ECO:0000256" key="4">
    <source>
        <dbReference type="ARBA" id="ARBA00023136"/>
    </source>
</evidence>
<sequence length="623" mass="70922">MLSPKSPKMQRPTRGRSVTKDFEMFARMMPPIPRELPPRVPAPSHRHGAPSGPWPFLDLVDEIEPEQLTDTAPLPPKDGCDHSNPEKCNSQCWKDYPKSLFPNWTVAQQRRSRISKIVEQQLTETCIIRYVDVGQNGRFTVSKELPVTYAGAGAHWDFMREARPQGTRLRAMFLEHLSGPVLQMIGTKYKVEPFFFSSSLGWIPSRYQEDVQAQKGDHITITLTFIRTIQNPTTRPPSPSSIRTASTISRYARRAPDQVIDTQAPLVLRSSDRILLPDLLALHMVRSPGNSTIISYHPDEEHRTTTAASLHARLGAAGRSVYWSTIFSRHDDPTFVFLALMWYALYSWDESFEVLYSHVCLLVRTFPILYTQTSPSSITDELQTQESRVIHTNDMNLTQELHIVQAHLLHYASLLEDFRKSVIFVRETPYPALDDPTRYSQEERNRSHQVMRKECGNLLDEIHRLEKSRVMQGKRLKNVMNLGFSSVNIEDSQYMQRLTEAAVKDSAAMKQIAYLTMFFLPASLVAAVFGMNVGEINPGTLATIPQYLATAIPLTVLTIWIIVAFQFRPDSPARAESVDEQSVMWRTLGRIGWPVVLISDFIQQRKRDKDGQGRGRGLDEDSV</sequence>